<evidence type="ECO:0000259" key="3">
    <source>
        <dbReference type="Pfam" id="PF06056"/>
    </source>
</evidence>
<feature type="region of interest" description="Disordered" evidence="2">
    <location>
        <begin position="117"/>
        <end position="140"/>
    </location>
</feature>
<dbReference type="Pfam" id="PF03237">
    <property type="entry name" value="Terminase_6N"/>
    <property type="match status" value="1"/>
</dbReference>
<dbReference type="EMBL" id="CP016181">
    <property type="protein sequence ID" value="AWX99521.1"/>
    <property type="molecule type" value="Genomic_DNA"/>
</dbReference>
<dbReference type="Pfam" id="PF06056">
    <property type="entry name" value="Terminase_5"/>
    <property type="match status" value="1"/>
</dbReference>
<sequence>MAKTYSPEVKEAAKRLYIKGWAIQEISNDTGVEVRTLYNWRDAGTWDLFAPPDTVEQGMARRINLLVEKNDKTKAEVDELAKLISVFGDFRIKAATAEKLQAEAKAIASGGYASPDVGGASSEKVKTYAPEKKSRGRKKTVKNDISSITTDMLDDVRNKLFFPYQEFWYQRKEDPLTRRTRMILKSRQIGATWYFAFEALDDAIRTGDNQLFLSSSRDQAEVFKAYIIAFAMDHFEVELKGQGVITLSNGAELRFLSTNSRTANSYHGHLYCDEVFWMPDFVKLWDMASGMSSHKKWRRTLFSVPSATSHPAYEMWNGNNYNKKLAENKRITFDISHKNLKGGWIGPDKMWRQIVTIEDAEEGGCDLFDIEELRLENSTQAFNNKFLCKWIDDANSVFTLAKLLGCMVDTESWTDYHKDAGQPFGNRPVAIGYDPSRTTDNASLALLSIPLGASDPWRLLKKDSWRGVNFQWQAARIKEEKEKHNVKHIGIDVSGIGRGVFELVEQFYRRVTPITYSVQTKTELVLKALDLIENGRFKFSAGDKEVASAFMMITQTVTKTGQITYVANRSNATGHADVAWAIMHAFNYEPLAPKRKTTVAFSD</sequence>
<dbReference type="Gene3D" id="3.30.420.240">
    <property type="match status" value="1"/>
</dbReference>
<gene>
    <name evidence="5" type="ORF">A8139_05580</name>
</gene>
<evidence type="ECO:0000313" key="6">
    <source>
        <dbReference type="Proteomes" id="UP000249898"/>
    </source>
</evidence>
<dbReference type="InterPro" id="IPR010332">
    <property type="entry name" value="ATPase_terminase-su_N"/>
</dbReference>
<accession>A0A2Z4PPT2</accession>
<dbReference type="Proteomes" id="UP000249898">
    <property type="component" value="Chromosome"/>
</dbReference>
<evidence type="ECO:0000256" key="2">
    <source>
        <dbReference type="SAM" id="MobiDB-lite"/>
    </source>
</evidence>
<organism evidence="5 6">
    <name type="scientific">Marinomonas primoryensis</name>
    <dbReference type="NCBI Taxonomy" id="178399"/>
    <lineage>
        <taxon>Bacteria</taxon>
        <taxon>Pseudomonadati</taxon>
        <taxon>Pseudomonadota</taxon>
        <taxon>Gammaproteobacteria</taxon>
        <taxon>Oceanospirillales</taxon>
        <taxon>Oceanospirillaceae</taxon>
        <taxon>Marinomonas</taxon>
    </lineage>
</organism>
<dbReference type="OrthoDB" id="8553810at2"/>
<feature type="compositionally biased region" description="Basic and acidic residues" evidence="2">
    <location>
        <begin position="123"/>
        <end position="133"/>
    </location>
</feature>
<dbReference type="SUPFAM" id="SSF46689">
    <property type="entry name" value="Homeodomain-like"/>
    <property type="match status" value="1"/>
</dbReference>
<proteinExistence type="predicted"/>
<dbReference type="InterPro" id="IPR009057">
    <property type="entry name" value="Homeodomain-like_sf"/>
</dbReference>
<protein>
    <recommendedName>
        <fullName evidence="7">Terminase</fullName>
    </recommendedName>
</protein>
<dbReference type="Gene3D" id="3.40.50.300">
    <property type="entry name" value="P-loop containing nucleotide triphosphate hydrolases"/>
    <property type="match status" value="1"/>
</dbReference>
<evidence type="ECO:0000259" key="4">
    <source>
        <dbReference type="Pfam" id="PF17289"/>
    </source>
</evidence>
<evidence type="ECO:0000256" key="1">
    <source>
        <dbReference type="ARBA" id="ARBA00022612"/>
    </source>
</evidence>
<evidence type="ECO:0000313" key="5">
    <source>
        <dbReference type="EMBL" id="AWX99521.1"/>
    </source>
</evidence>
<dbReference type="RefSeq" id="WP_112136332.1">
    <property type="nucleotide sequence ID" value="NZ_CP016181.1"/>
</dbReference>
<evidence type="ECO:0008006" key="7">
    <source>
        <dbReference type="Google" id="ProtNLM"/>
    </source>
</evidence>
<dbReference type="Pfam" id="PF17289">
    <property type="entry name" value="Terminase_6C"/>
    <property type="match status" value="1"/>
</dbReference>
<dbReference type="InterPro" id="IPR035421">
    <property type="entry name" value="Terminase_6C"/>
</dbReference>
<dbReference type="AlphaFoldDB" id="A0A2Z4PPT2"/>
<feature type="domain" description="Terminase ATPase subunit N-terminal" evidence="3">
    <location>
        <begin position="8"/>
        <end position="63"/>
    </location>
</feature>
<name>A0A2Z4PPT2_9GAMM</name>
<keyword evidence="1" id="KW-1188">Viral release from host cell</keyword>
<dbReference type="InterPro" id="IPR027417">
    <property type="entry name" value="P-loop_NTPase"/>
</dbReference>
<reference evidence="5 6" key="1">
    <citation type="submission" date="2016-06" db="EMBL/GenBank/DDBJ databases">
        <title>The sequenced genome of the ice-adhering bacterium Marinomonas primoryensis, from Antarctica.</title>
        <authorList>
            <person name="Graham L."/>
            <person name="Vance T.D.R."/>
            <person name="Davies P.L."/>
        </authorList>
    </citation>
    <scope>NUCLEOTIDE SEQUENCE [LARGE SCALE GENOMIC DNA]</scope>
    <source>
        <strain evidence="5 6">AceL</strain>
    </source>
</reference>
<feature type="domain" description="Terminase large subunit gp17-like C-terminal" evidence="4">
    <location>
        <begin position="431"/>
        <end position="588"/>
    </location>
</feature>